<keyword evidence="2" id="KW-1185">Reference proteome</keyword>
<dbReference type="EMBL" id="QTSX02005082">
    <property type="protein sequence ID" value="KAJ9061260.1"/>
    <property type="molecule type" value="Genomic_DNA"/>
</dbReference>
<protein>
    <submittedName>
        <fullName evidence="1">Nucleolar complex protein 14</fullName>
    </submittedName>
</protein>
<name>A0ACC2SG34_9FUNG</name>
<sequence>MAQHKAGPESKKKKNASALKRLRSSLKEAGLTGVLGKSKGSQTKKQRQGSNAIEAGKNQRGEKLALIKDAFNPFEIKSSKSKHEVLGRKLKGASGRPTLSKQIGIDNRKKTLLEDLKNRNRTGAIIDRRFGENNANMTPEEKMLERFTREKQKKARNSSLFNLENDDEEDLTHFGQSLAGMDTFDDPVITDDEDDKGTISQAVVRASHFGGFEPKNTEDENRVKSKSEVMKEVIAKSKYHKHERQKAKEDDENLRMELDEGLDEIKSLLMSYESTEPPVKRQPLAPQSEAFKKTLKTVDPIPENDVKGAEYDRYLYEMRDAQRAQATDRLKTEEEIAMEEKAALEKAERHRIRRMNGEDSDSEDEDDKLIRRKKSNRVAQADDLDDDLDAEPLDNFGLGEGVKVRVIDPSNEDVSEQEDSEEDSEEESEDESEDGSDEEDSEEDLEASDLEDSPKHHVPVTKPKKGNAGNKVAASSEVPFIFPIPQTTDAFGLLVNGRKPLEHETVIKRTRVLNHPKLAPENKEKLERFILVLLNYLENAVTNEEFSAELVNVYTKQITELALQLPEAAARTACDFLKNASLQFRQELNSGGEYLDSPTPGQLIIFSLFTRLFSISDYHHAVISPLQLFLGQCLLQAPISTARCLARSAYICGLLYETQIEAKRFVPEAIALLCTNLYVLAPCAVRKDLDAMSDFFYNRFQLEDSSILELTTEPAFKALNLQNDPHGLAFKLSFKDLAQDAGSPKFQEAEFYNTLLLVTLRQLRKFAELYGSLSSPLSAFPQLFAPIASALTAFSTSSCISKSLQSLLSACQERIENLVARSLASRFPLQLQAHRPLAIKTYLPKFDAEYSVDRYSREPNKEKANFTKLQRQHKRELRGAIRELRKDSQFLAREKLTTIKQKDADYQAKIRSITGELANNQGDAAKFNYEVKAKKARK</sequence>
<dbReference type="Proteomes" id="UP001165960">
    <property type="component" value="Unassembled WGS sequence"/>
</dbReference>
<evidence type="ECO:0000313" key="1">
    <source>
        <dbReference type="EMBL" id="KAJ9061260.1"/>
    </source>
</evidence>
<proteinExistence type="predicted"/>
<comment type="caution">
    <text evidence="1">The sequence shown here is derived from an EMBL/GenBank/DDBJ whole genome shotgun (WGS) entry which is preliminary data.</text>
</comment>
<evidence type="ECO:0000313" key="2">
    <source>
        <dbReference type="Proteomes" id="UP001165960"/>
    </source>
</evidence>
<gene>
    <name evidence="1" type="primary">NOP14_2</name>
    <name evidence="1" type="ORF">DSO57_1022315</name>
</gene>
<accession>A0ACC2SG34</accession>
<organism evidence="1 2">
    <name type="scientific">Entomophthora muscae</name>
    <dbReference type="NCBI Taxonomy" id="34485"/>
    <lineage>
        <taxon>Eukaryota</taxon>
        <taxon>Fungi</taxon>
        <taxon>Fungi incertae sedis</taxon>
        <taxon>Zoopagomycota</taxon>
        <taxon>Entomophthoromycotina</taxon>
        <taxon>Entomophthoromycetes</taxon>
        <taxon>Entomophthorales</taxon>
        <taxon>Entomophthoraceae</taxon>
        <taxon>Entomophthora</taxon>
    </lineage>
</organism>
<reference evidence="1" key="1">
    <citation type="submission" date="2022-04" db="EMBL/GenBank/DDBJ databases">
        <title>Genome of the entomopathogenic fungus Entomophthora muscae.</title>
        <authorList>
            <person name="Elya C."/>
            <person name="Lovett B.R."/>
            <person name="Lee E."/>
            <person name="Macias A.M."/>
            <person name="Hajek A.E."/>
            <person name="De Bivort B.L."/>
            <person name="Kasson M.T."/>
            <person name="De Fine Licht H.H."/>
            <person name="Stajich J.E."/>
        </authorList>
    </citation>
    <scope>NUCLEOTIDE SEQUENCE</scope>
    <source>
        <strain evidence="1">Berkeley</strain>
    </source>
</reference>